<dbReference type="InterPro" id="IPR044679">
    <property type="entry name" value="PWWP2-like"/>
</dbReference>
<feature type="domain" description="PWWP" evidence="2">
    <location>
        <begin position="18"/>
        <end position="73"/>
    </location>
</feature>
<accession>A0A6I9QZT2</accession>
<dbReference type="PROSITE" id="PS50812">
    <property type="entry name" value="PWWP"/>
    <property type="match status" value="1"/>
</dbReference>
<feature type="region of interest" description="Disordered" evidence="1">
    <location>
        <begin position="125"/>
        <end position="176"/>
    </location>
</feature>
<evidence type="ECO:0000259" key="2">
    <source>
        <dbReference type="PROSITE" id="PS50812"/>
    </source>
</evidence>
<reference evidence="4" key="1">
    <citation type="submission" date="2025-08" db="UniProtKB">
        <authorList>
            <consortium name="RefSeq"/>
        </authorList>
    </citation>
    <scope>IDENTIFICATION</scope>
</reference>
<feature type="region of interest" description="Disordered" evidence="1">
    <location>
        <begin position="732"/>
        <end position="785"/>
    </location>
</feature>
<evidence type="ECO:0000256" key="1">
    <source>
        <dbReference type="SAM" id="MobiDB-lite"/>
    </source>
</evidence>
<name>A0A6I9QZT2_ELAGV</name>
<dbReference type="SUPFAM" id="SSF63748">
    <property type="entry name" value="Tudor/PWWP/MBT"/>
    <property type="match status" value="1"/>
</dbReference>
<dbReference type="InterPro" id="IPR000313">
    <property type="entry name" value="PWWP_dom"/>
</dbReference>
<dbReference type="InParanoid" id="A0A6I9QZT2"/>
<feature type="compositionally biased region" description="Polar residues" evidence="1">
    <location>
        <begin position="131"/>
        <end position="143"/>
    </location>
</feature>
<feature type="compositionally biased region" description="Polar residues" evidence="1">
    <location>
        <begin position="772"/>
        <end position="785"/>
    </location>
</feature>
<sequence length="847" mass="93382">MGISEGGEGGGFGVDCSVGTIVWVRRRNGSWWPGRILGPDELSASHLMSPRSGTPVKLLGREDASVDWYNLEKSKRVKAFRCGDFDACIERAEAAQGVPIKKREKYARREDAILHALELEKKQLEMKQQKSGVSSNSIANKPSGTMKKEFDSSSETSMRNEEPGVHGKHTSHNTQMLSSRACLSNEEENISNSMYINKGKNDNQVGLEEDIPENVPRMRGLQDFGLRIAASKRKPSMSVDNHMDISNAGHIVGGASHNASSKNSMPNKKTRSHGGMFEESLVKKRDRRRPLNQVLQSSPKFPSPHSFQSDHDHGVDSMHEGKDHTGVIHRARRSRCFNLPADSNDSLDHGEYPEKMPGTQLGMENCLQQSGTSTDEYASSGLMEVDDSDLSGKAYLETDIDKEANLLGDTTKSLPSGATGCEPSASQVSEKFTYVDNSEVPPSSHVPQLPPQEHTTYVSDDLGKWGVKGKRSARNIANIDVMDGKISVLSLDKRSGSIRGAMYGTKGSGLRMGRMGASSQWTSGHGFYNNEFNYADDEVDLIGKDLGRAEKLTGYGRRRYSLVLKAARGRGRSHTGFKELENDAHMISPSVWKSGGPSHGARRAYWEDSDKCYKPVYAARRSDKMRPMLFDVDLKVKASYQGERVPLVSLMSRLNGKAIVGHPVQIEMLEDGSTDPLVSRNVFCVDERAAPPPVWRTARRTAMQRVPRSNPSVLDGEDANVLRYTDRESKAPLKKYSGHFNQQDKLAKKSLSQSRRPSSGKSQKKSTRRVILSSQKTRPLSSIGTESKLGVENRGAKTVRGSSILGGLIKPEETVPLVTCVPVKVAFSRIREAVGRPSLADRIRVQR</sequence>
<gene>
    <name evidence="4" type="primary">LOC105042543</name>
</gene>
<dbReference type="KEGG" id="egu:105042543"/>
<dbReference type="FunCoup" id="A0A6I9QZT2">
    <property type="interactions" value="3192"/>
</dbReference>
<dbReference type="CDD" id="cd05162">
    <property type="entry name" value="PWWP"/>
    <property type="match status" value="1"/>
</dbReference>
<feature type="region of interest" description="Disordered" evidence="1">
    <location>
        <begin position="248"/>
        <end position="321"/>
    </location>
</feature>
<organism evidence="3 4">
    <name type="scientific">Elaeis guineensis var. tenera</name>
    <name type="common">Oil palm</name>
    <dbReference type="NCBI Taxonomy" id="51953"/>
    <lineage>
        <taxon>Eukaryota</taxon>
        <taxon>Viridiplantae</taxon>
        <taxon>Streptophyta</taxon>
        <taxon>Embryophyta</taxon>
        <taxon>Tracheophyta</taxon>
        <taxon>Spermatophyta</taxon>
        <taxon>Magnoliopsida</taxon>
        <taxon>Liliopsida</taxon>
        <taxon>Arecaceae</taxon>
        <taxon>Arecoideae</taxon>
        <taxon>Cocoseae</taxon>
        <taxon>Elaeidinae</taxon>
        <taxon>Elaeis</taxon>
    </lineage>
</organism>
<dbReference type="OrthoDB" id="1908535at2759"/>
<protein>
    <submittedName>
        <fullName evidence="4">Uncharacterized protein LOC105042543</fullName>
    </submittedName>
</protein>
<feature type="region of interest" description="Disordered" evidence="1">
    <location>
        <begin position="695"/>
        <end position="720"/>
    </location>
</feature>
<evidence type="ECO:0000313" key="3">
    <source>
        <dbReference type="Proteomes" id="UP000504607"/>
    </source>
</evidence>
<feature type="compositionally biased region" description="Polar residues" evidence="1">
    <location>
        <begin position="257"/>
        <end position="267"/>
    </location>
</feature>
<proteinExistence type="predicted"/>
<feature type="compositionally biased region" description="Basic and acidic residues" evidence="1">
    <location>
        <begin position="308"/>
        <end position="321"/>
    </location>
</feature>
<keyword evidence="3" id="KW-1185">Reference proteome</keyword>
<dbReference type="AlphaFoldDB" id="A0A6I9QZT2"/>
<dbReference type="PANTHER" id="PTHR33697">
    <property type="entry name" value="T17B22.17 PROTEIN-RELATED"/>
    <property type="match status" value="1"/>
</dbReference>
<evidence type="ECO:0000313" key="4">
    <source>
        <dbReference type="RefSeq" id="XP_010918108.1"/>
    </source>
</evidence>
<dbReference type="Proteomes" id="UP000504607">
    <property type="component" value="Chromosome 4"/>
</dbReference>
<dbReference type="GeneID" id="105042543"/>
<dbReference type="Pfam" id="PF00855">
    <property type="entry name" value="PWWP"/>
    <property type="match status" value="1"/>
</dbReference>
<feature type="compositionally biased region" description="Polar residues" evidence="1">
    <location>
        <begin position="739"/>
        <end position="761"/>
    </location>
</feature>
<dbReference type="PANTHER" id="PTHR33697:SF2">
    <property type="entry name" value="T17B22.17 PROTEIN"/>
    <property type="match status" value="1"/>
</dbReference>
<dbReference type="Gene3D" id="2.30.30.140">
    <property type="match status" value="1"/>
</dbReference>
<dbReference type="RefSeq" id="XP_010918108.1">
    <property type="nucleotide sequence ID" value="XM_010919806.3"/>
</dbReference>